<name>A0A562SPI7_9BACT</name>
<feature type="signal peptide" evidence="1">
    <location>
        <begin position="1"/>
        <end position="30"/>
    </location>
</feature>
<dbReference type="RefSeq" id="WP_144885159.1">
    <property type="nucleotide sequence ID" value="NZ_VLLE01000003.1"/>
</dbReference>
<dbReference type="AlphaFoldDB" id="A0A562SPI7"/>
<keyword evidence="3" id="KW-1185">Reference proteome</keyword>
<evidence type="ECO:0000313" key="2">
    <source>
        <dbReference type="EMBL" id="TWI83073.1"/>
    </source>
</evidence>
<organism evidence="2 3">
    <name type="scientific">Lacibacter cauensis</name>
    <dbReference type="NCBI Taxonomy" id="510947"/>
    <lineage>
        <taxon>Bacteria</taxon>
        <taxon>Pseudomonadati</taxon>
        <taxon>Bacteroidota</taxon>
        <taxon>Chitinophagia</taxon>
        <taxon>Chitinophagales</taxon>
        <taxon>Chitinophagaceae</taxon>
        <taxon>Lacibacter</taxon>
    </lineage>
</organism>
<dbReference type="EMBL" id="VLLE01000003">
    <property type="protein sequence ID" value="TWI83073.1"/>
    <property type="molecule type" value="Genomic_DNA"/>
</dbReference>
<comment type="caution">
    <text evidence="2">The sequence shown here is derived from an EMBL/GenBank/DDBJ whole genome shotgun (WGS) entry which is preliminary data.</text>
</comment>
<gene>
    <name evidence="2" type="ORF">IQ13_1179</name>
</gene>
<dbReference type="OrthoDB" id="9922939at2"/>
<sequence>MKNKVQVSAYSVKHFLLLFLLLGFSLQTPAAATANKTTPQPKGELKVRQRGSNLEFSFPRTQHKSALKLINTNGSMVKAVMIDEGVELFSLQASQLPKGIYQCILENRAQRFTVKLLLQ</sequence>
<proteinExistence type="predicted"/>
<keyword evidence="1" id="KW-0732">Signal</keyword>
<reference evidence="2 3" key="1">
    <citation type="journal article" date="2015" name="Stand. Genomic Sci.">
        <title>Genomic Encyclopedia of Bacterial and Archaeal Type Strains, Phase III: the genomes of soil and plant-associated and newly described type strains.</title>
        <authorList>
            <person name="Whitman W.B."/>
            <person name="Woyke T."/>
            <person name="Klenk H.P."/>
            <person name="Zhou Y."/>
            <person name="Lilburn T.G."/>
            <person name="Beck B.J."/>
            <person name="De Vos P."/>
            <person name="Vandamme P."/>
            <person name="Eisen J.A."/>
            <person name="Garrity G."/>
            <person name="Hugenholtz P."/>
            <person name="Kyrpides N.C."/>
        </authorList>
    </citation>
    <scope>NUCLEOTIDE SEQUENCE [LARGE SCALE GENOMIC DNA]</scope>
    <source>
        <strain evidence="2 3">CGMCC 1.7271</strain>
    </source>
</reference>
<feature type="chain" id="PRO_5021708030" description="Secreted protein (Por secretion system target)" evidence="1">
    <location>
        <begin position="31"/>
        <end position="119"/>
    </location>
</feature>
<accession>A0A562SPI7</accession>
<dbReference type="Proteomes" id="UP000316167">
    <property type="component" value="Unassembled WGS sequence"/>
</dbReference>
<evidence type="ECO:0008006" key="4">
    <source>
        <dbReference type="Google" id="ProtNLM"/>
    </source>
</evidence>
<protein>
    <recommendedName>
        <fullName evidence="4">Secreted protein (Por secretion system target)</fullName>
    </recommendedName>
</protein>
<evidence type="ECO:0000256" key="1">
    <source>
        <dbReference type="SAM" id="SignalP"/>
    </source>
</evidence>
<evidence type="ECO:0000313" key="3">
    <source>
        <dbReference type="Proteomes" id="UP000316167"/>
    </source>
</evidence>